<sequence length="247" mass="26496">MRLLLAGSLLLLGIGAVVGIVAVSPIVLDWSSRGDRDWARLGDAGQAYGGASAVLSGLALCGIALSLALQWRQARIAQLYSARHHQLDLAKLALDHPDSFIVDGVQAPADPHARVLVIVNLWVANWATAWQLGAMGEEDLRSCGARLFQTDYARRWWRAWSTSYATSPRGRRFVELLDRECDSCEATARATPSAPSVAAAPAGHDAGTPWRAAALFAAGVSAACLVWLLRRPSGPVERPVQGGRDER</sequence>
<accession>A0A9W6KLX9</accession>
<name>A0A9W6KLX9_9ACTN</name>
<dbReference type="AlphaFoldDB" id="A0A9W6KLX9"/>
<protein>
    <submittedName>
        <fullName evidence="2">Uncharacterized protein</fullName>
    </submittedName>
</protein>
<comment type="caution">
    <text evidence="2">The sequence shown here is derived from an EMBL/GenBank/DDBJ whole genome shotgun (WGS) entry which is preliminary data.</text>
</comment>
<evidence type="ECO:0000313" key="3">
    <source>
        <dbReference type="Proteomes" id="UP001143480"/>
    </source>
</evidence>
<evidence type="ECO:0000313" key="2">
    <source>
        <dbReference type="EMBL" id="GLL01734.1"/>
    </source>
</evidence>
<feature type="transmembrane region" description="Helical" evidence="1">
    <location>
        <begin position="46"/>
        <end position="69"/>
    </location>
</feature>
<evidence type="ECO:0000256" key="1">
    <source>
        <dbReference type="SAM" id="Phobius"/>
    </source>
</evidence>
<keyword evidence="3" id="KW-1185">Reference proteome</keyword>
<organism evidence="2 3">
    <name type="scientific">Dactylosporangium matsuzakiense</name>
    <dbReference type="NCBI Taxonomy" id="53360"/>
    <lineage>
        <taxon>Bacteria</taxon>
        <taxon>Bacillati</taxon>
        <taxon>Actinomycetota</taxon>
        <taxon>Actinomycetes</taxon>
        <taxon>Micromonosporales</taxon>
        <taxon>Micromonosporaceae</taxon>
        <taxon>Dactylosporangium</taxon>
    </lineage>
</organism>
<dbReference type="InterPro" id="IPR045728">
    <property type="entry name" value="DUF6082"/>
</dbReference>
<reference evidence="2" key="2">
    <citation type="submission" date="2023-01" db="EMBL/GenBank/DDBJ databases">
        <authorList>
            <person name="Sun Q."/>
            <person name="Evtushenko L."/>
        </authorList>
    </citation>
    <scope>NUCLEOTIDE SEQUENCE</scope>
    <source>
        <strain evidence="2">VKM Ac-1321</strain>
    </source>
</reference>
<dbReference type="EMBL" id="BSFP01000018">
    <property type="protein sequence ID" value="GLL01734.1"/>
    <property type="molecule type" value="Genomic_DNA"/>
</dbReference>
<gene>
    <name evidence="2" type="ORF">GCM10017581_034760</name>
</gene>
<keyword evidence="1" id="KW-0472">Membrane</keyword>
<reference evidence="2" key="1">
    <citation type="journal article" date="2014" name="Int. J. Syst. Evol. Microbiol.">
        <title>Complete genome sequence of Corynebacterium casei LMG S-19264T (=DSM 44701T), isolated from a smear-ripened cheese.</title>
        <authorList>
            <consortium name="US DOE Joint Genome Institute (JGI-PGF)"/>
            <person name="Walter F."/>
            <person name="Albersmeier A."/>
            <person name="Kalinowski J."/>
            <person name="Ruckert C."/>
        </authorList>
    </citation>
    <scope>NUCLEOTIDE SEQUENCE</scope>
    <source>
        <strain evidence="2">VKM Ac-1321</strain>
    </source>
</reference>
<keyword evidence="1" id="KW-1133">Transmembrane helix</keyword>
<keyword evidence="1" id="KW-0812">Transmembrane</keyword>
<proteinExistence type="predicted"/>
<dbReference type="Pfam" id="PF19560">
    <property type="entry name" value="DUF6082"/>
    <property type="match status" value="1"/>
</dbReference>
<dbReference type="Proteomes" id="UP001143480">
    <property type="component" value="Unassembled WGS sequence"/>
</dbReference>